<proteinExistence type="predicted"/>
<name>A0A933W1W0_UNCEI</name>
<reference evidence="2" key="1">
    <citation type="submission" date="2020-07" db="EMBL/GenBank/DDBJ databases">
        <title>Huge and variable diversity of episymbiotic CPR bacteria and DPANN archaea in groundwater ecosystems.</title>
        <authorList>
            <person name="He C.Y."/>
            <person name="Keren R."/>
            <person name="Whittaker M."/>
            <person name="Farag I.F."/>
            <person name="Doudna J."/>
            <person name="Cate J.H.D."/>
            <person name="Banfield J.F."/>
        </authorList>
    </citation>
    <scope>NUCLEOTIDE SEQUENCE</scope>
    <source>
        <strain evidence="2">NC_groundwater_1813_Pr3_B-0.1um_71_17</strain>
    </source>
</reference>
<dbReference type="Proteomes" id="UP000696931">
    <property type="component" value="Unassembled WGS sequence"/>
</dbReference>
<dbReference type="SUPFAM" id="SSF46785">
    <property type="entry name" value="Winged helix' DNA-binding domain"/>
    <property type="match status" value="1"/>
</dbReference>
<dbReference type="GO" id="GO:0003700">
    <property type="term" value="F:DNA-binding transcription factor activity"/>
    <property type="evidence" value="ECO:0007669"/>
    <property type="project" value="InterPro"/>
</dbReference>
<dbReference type="InterPro" id="IPR039422">
    <property type="entry name" value="MarR/SlyA-like"/>
</dbReference>
<evidence type="ECO:0000313" key="3">
    <source>
        <dbReference type="Proteomes" id="UP000696931"/>
    </source>
</evidence>
<dbReference type="AlphaFoldDB" id="A0A933W1W0"/>
<accession>A0A933W1W0</accession>
<dbReference type="EMBL" id="JACRIW010000016">
    <property type="protein sequence ID" value="MBI5168208.1"/>
    <property type="molecule type" value="Genomic_DNA"/>
</dbReference>
<dbReference type="Pfam" id="PF01047">
    <property type="entry name" value="MarR"/>
    <property type="match status" value="1"/>
</dbReference>
<dbReference type="InterPro" id="IPR036390">
    <property type="entry name" value="WH_DNA-bd_sf"/>
</dbReference>
<dbReference type="PANTHER" id="PTHR33164">
    <property type="entry name" value="TRANSCRIPTIONAL REGULATOR, MARR FAMILY"/>
    <property type="match status" value="1"/>
</dbReference>
<dbReference type="PRINTS" id="PR00598">
    <property type="entry name" value="HTHMARR"/>
</dbReference>
<organism evidence="2 3">
    <name type="scientific">Eiseniibacteriota bacterium</name>
    <dbReference type="NCBI Taxonomy" id="2212470"/>
    <lineage>
        <taxon>Bacteria</taxon>
        <taxon>Candidatus Eiseniibacteriota</taxon>
    </lineage>
</organism>
<protein>
    <submittedName>
        <fullName evidence="2">MarR family transcriptional regulator</fullName>
    </submittedName>
</protein>
<dbReference type="InterPro" id="IPR000835">
    <property type="entry name" value="HTH_MarR-typ"/>
</dbReference>
<dbReference type="Gene3D" id="1.10.10.10">
    <property type="entry name" value="Winged helix-like DNA-binding domain superfamily/Winged helix DNA-binding domain"/>
    <property type="match status" value="1"/>
</dbReference>
<dbReference type="PANTHER" id="PTHR33164:SF101">
    <property type="entry name" value="TRANSCRIPTIONAL REPRESSOR MPRA"/>
    <property type="match status" value="1"/>
</dbReference>
<dbReference type="PROSITE" id="PS50995">
    <property type="entry name" value="HTH_MARR_2"/>
    <property type="match status" value="1"/>
</dbReference>
<evidence type="ECO:0000259" key="1">
    <source>
        <dbReference type="PROSITE" id="PS50995"/>
    </source>
</evidence>
<gene>
    <name evidence="2" type="ORF">HZA61_01845</name>
</gene>
<comment type="caution">
    <text evidence="2">The sequence shown here is derived from an EMBL/GenBank/DDBJ whole genome shotgun (WGS) entry which is preliminary data.</text>
</comment>
<dbReference type="SMART" id="SM00347">
    <property type="entry name" value="HTH_MARR"/>
    <property type="match status" value="1"/>
</dbReference>
<sequence length="165" mass="18583">MGIALQKRLLTSKFENSVHEMMINIMLANTFIRMRMDEAFEDTDLTFPQYNLLRILNGAYPAGYSRGEISRRMIDRAPDMTRMIDRLVKRGLVERARSGEDGRQAITTITAKGRALIAPVNAKVKAVHKKVGEMISEDDARQISQLLEKLYGYDAQAMAGGDSED</sequence>
<dbReference type="InterPro" id="IPR036388">
    <property type="entry name" value="WH-like_DNA-bd_sf"/>
</dbReference>
<feature type="domain" description="HTH marR-type" evidence="1">
    <location>
        <begin position="18"/>
        <end position="152"/>
    </location>
</feature>
<evidence type="ECO:0000313" key="2">
    <source>
        <dbReference type="EMBL" id="MBI5168208.1"/>
    </source>
</evidence>
<dbReference type="GO" id="GO:0006950">
    <property type="term" value="P:response to stress"/>
    <property type="evidence" value="ECO:0007669"/>
    <property type="project" value="TreeGrafter"/>
</dbReference>